<dbReference type="PANTHER" id="PTHR47447:SF17">
    <property type="entry name" value="OS12G0638900 PROTEIN"/>
    <property type="match status" value="1"/>
</dbReference>
<evidence type="ECO:0000313" key="5">
    <source>
        <dbReference type="Proteomes" id="UP000654075"/>
    </source>
</evidence>
<organism evidence="4 5">
    <name type="scientific">Polarella glacialis</name>
    <name type="common">Dinoflagellate</name>
    <dbReference type="NCBI Taxonomy" id="89957"/>
    <lineage>
        <taxon>Eukaryota</taxon>
        <taxon>Sar</taxon>
        <taxon>Alveolata</taxon>
        <taxon>Dinophyceae</taxon>
        <taxon>Suessiales</taxon>
        <taxon>Suessiaceae</taxon>
        <taxon>Polarella</taxon>
    </lineage>
</organism>
<evidence type="ECO:0000256" key="2">
    <source>
        <dbReference type="PROSITE-ProRule" id="PRU00708"/>
    </source>
</evidence>
<keyword evidence="1" id="KW-0677">Repeat</keyword>
<feature type="repeat" description="PPR" evidence="2">
    <location>
        <begin position="74"/>
        <end position="108"/>
    </location>
</feature>
<dbReference type="EMBL" id="CAJNNV010031543">
    <property type="protein sequence ID" value="CAE8636740.1"/>
    <property type="molecule type" value="Genomic_DNA"/>
</dbReference>
<feature type="chain" id="PRO_5032857469" description="Pentatricopeptide repeat-containing protein" evidence="3">
    <location>
        <begin position="24"/>
        <end position="237"/>
    </location>
</feature>
<reference evidence="4" key="1">
    <citation type="submission" date="2021-02" db="EMBL/GenBank/DDBJ databases">
        <authorList>
            <person name="Dougan E. K."/>
            <person name="Rhodes N."/>
            <person name="Thang M."/>
            <person name="Chan C."/>
        </authorList>
    </citation>
    <scope>NUCLEOTIDE SEQUENCE</scope>
</reference>
<dbReference type="PROSITE" id="PS51375">
    <property type="entry name" value="PPR"/>
    <property type="match status" value="1"/>
</dbReference>
<proteinExistence type="predicted"/>
<evidence type="ECO:0000256" key="1">
    <source>
        <dbReference type="ARBA" id="ARBA00022737"/>
    </source>
</evidence>
<accession>A0A813HGV0</accession>
<evidence type="ECO:0000313" key="4">
    <source>
        <dbReference type="EMBL" id="CAE8636740.1"/>
    </source>
</evidence>
<comment type="caution">
    <text evidence="4">The sequence shown here is derived from an EMBL/GenBank/DDBJ whole genome shotgun (WGS) entry which is preliminary data.</text>
</comment>
<keyword evidence="5" id="KW-1185">Reference proteome</keyword>
<dbReference type="NCBIfam" id="TIGR00756">
    <property type="entry name" value="PPR"/>
    <property type="match status" value="1"/>
</dbReference>
<dbReference type="Pfam" id="PF13041">
    <property type="entry name" value="PPR_2"/>
    <property type="match status" value="1"/>
</dbReference>
<dbReference type="Gene3D" id="1.25.40.10">
    <property type="entry name" value="Tetratricopeptide repeat domain"/>
    <property type="match status" value="1"/>
</dbReference>
<dbReference type="InterPro" id="IPR002885">
    <property type="entry name" value="PPR_rpt"/>
</dbReference>
<dbReference type="Proteomes" id="UP000654075">
    <property type="component" value="Unassembled WGS sequence"/>
</dbReference>
<keyword evidence="3" id="KW-0732">Signal</keyword>
<sequence length="237" mass="26187">MGPWKHCSICTIRVLHSIAASFAAGSGRLDSLKWLHARDAPITKASLFSFAGGHKEILQWQVLAEMERHGPKPWVSTYNAAIRARGHGQHWEVALDLLAEMRRNGPKPNASTYTATISACGDCLQWAVALQLLAEMKLSEMERIGPKPDDCGPFFTLDAGTCAQVDRSQDEAKTRSLLEWLRQEGAPWYEETTHNAMGKGLIEFVKGLIQQGALFKHGMLSPLAASHGDRALLEWLT</sequence>
<protein>
    <recommendedName>
        <fullName evidence="6">Pentatricopeptide repeat-containing protein</fullName>
    </recommendedName>
</protein>
<dbReference type="InterPro" id="IPR011990">
    <property type="entry name" value="TPR-like_helical_dom_sf"/>
</dbReference>
<dbReference type="OrthoDB" id="185373at2759"/>
<gene>
    <name evidence="4" type="ORF">PGLA1383_LOCUS52147</name>
</gene>
<dbReference type="PANTHER" id="PTHR47447">
    <property type="entry name" value="OS03G0856100 PROTEIN"/>
    <property type="match status" value="1"/>
</dbReference>
<evidence type="ECO:0000256" key="3">
    <source>
        <dbReference type="SAM" id="SignalP"/>
    </source>
</evidence>
<evidence type="ECO:0008006" key="6">
    <source>
        <dbReference type="Google" id="ProtNLM"/>
    </source>
</evidence>
<name>A0A813HGV0_POLGL</name>
<feature type="signal peptide" evidence="3">
    <location>
        <begin position="1"/>
        <end position="23"/>
    </location>
</feature>
<dbReference type="AlphaFoldDB" id="A0A813HGV0"/>